<protein>
    <submittedName>
        <fullName evidence="1">Uncharacterized protein</fullName>
    </submittedName>
</protein>
<evidence type="ECO:0000313" key="1">
    <source>
        <dbReference type="EMBL" id="KAJ8876640.1"/>
    </source>
</evidence>
<evidence type="ECO:0000313" key="2">
    <source>
        <dbReference type="Proteomes" id="UP001159363"/>
    </source>
</evidence>
<gene>
    <name evidence="1" type="ORF">PR048_021085</name>
</gene>
<reference evidence="1 2" key="1">
    <citation type="submission" date="2023-02" db="EMBL/GenBank/DDBJ databases">
        <title>LHISI_Scaffold_Assembly.</title>
        <authorList>
            <person name="Stuart O.P."/>
            <person name="Cleave R."/>
            <person name="Magrath M.J.L."/>
            <person name="Mikheyev A.S."/>
        </authorList>
    </citation>
    <scope>NUCLEOTIDE SEQUENCE [LARGE SCALE GENOMIC DNA]</scope>
    <source>
        <strain evidence="1">Daus_M_001</strain>
        <tissue evidence="1">Leg muscle</tissue>
    </source>
</reference>
<accession>A0ABQ9GXA1</accession>
<sequence length="95" mass="10930">MEVGYDQVVAFVSDSASHMKSCFDGLSILESLWCFGQKQSELNQLGVSVKQIFFNARKKLHAFQFFFFLQQASSKAGFFPIPFATRWNSWLTFVE</sequence>
<dbReference type="Proteomes" id="UP001159363">
    <property type="component" value="Chromosome 7"/>
</dbReference>
<proteinExistence type="predicted"/>
<dbReference type="EMBL" id="JARBHB010000008">
    <property type="protein sequence ID" value="KAJ8876640.1"/>
    <property type="molecule type" value="Genomic_DNA"/>
</dbReference>
<comment type="caution">
    <text evidence="1">The sequence shown here is derived from an EMBL/GenBank/DDBJ whole genome shotgun (WGS) entry which is preliminary data.</text>
</comment>
<organism evidence="1 2">
    <name type="scientific">Dryococelus australis</name>
    <dbReference type="NCBI Taxonomy" id="614101"/>
    <lineage>
        <taxon>Eukaryota</taxon>
        <taxon>Metazoa</taxon>
        <taxon>Ecdysozoa</taxon>
        <taxon>Arthropoda</taxon>
        <taxon>Hexapoda</taxon>
        <taxon>Insecta</taxon>
        <taxon>Pterygota</taxon>
        <taxon>Neoptera</taxon>
        <taxon>Polyneoptera</taxon>
        <taxon>Phasmatodea</taxon>
        <taxon>Verophasmatodea</taxon>
        <taxon>Anareolatae</taxon>
        <taxon>Phasmatidae</taxon>
        <taxon>Eurycanthinae</taxon>
        <taxon>Dryococelus</taxon>
    </lineage>
</organism>
<name>A0ABQ9GXA1_9NEOP</name>
<keyword evidence="2" id="KW-1185">Reference proteome</keyword>